<keyword evidence="2" id="KW-1185">Reference proteome</keyword>
<evidence type="ECO:0000313" key="1">
    <source>
        <dbReference type="EMBL" id="MBB4017645.1"/>
    </source>
</evidence>
<dbReference type="Proteomes" id="UP000577362">
    <property type="component" value="Unassembled WGS sequence"/>
</dbReference>
<reference evidence="1 2" key="1">
    <citation type="submission" date="2020-08" db="EMBL/GenBank/DDBJ databases">
        <title>Genomic Encyclopedia of Type Strains, Phase IV (KMG-IV): sequencing the most valuable type-strain genomes for metagenomic binning, comparative biology and taxonomic classification.</title>
        <authorList>
            <person name="Goeker M."/>
        </authorList>
    </citation>
    <scope>NUCLEOTIDE SEQUENCE [LARGE SCALE GENOMIC DNA]</scope>
    <source>
        <strain evidence="1 2">DSM 103737</strain>
    </source>
</reference>
<name>A0A840BWB8_9HYPH</name>
<dbReference type="AlphaFoldDB" id="A0A840BWB8"/>
<accession>A0A840BWB8</accession>
<gene>
    <name evidence="1" type="ORF">GGR16_002679</name>
</gene>
<proteinExistence type="predicted"/>
<protein>
    <submittedName>
        <fullName evidence="1">Uncharacterized protein</fullName>
    </submittedName>
</protein>
<comment type="caution">
    <text evidence="1">The sequence shown here is derived from an EMBL/GenBank/DDBJ whole genome shotgun (WGS) entry which is preliminary data.</text>
</comment>
<evidence type="ECO:0000313" key="2">
    <source>
        <dbReference type="Proteomes" id="UP000577362"/>
    </source>
</evidence>
<sequence length="151" mass="16724">MLNKNFFRFVDEILDRQRITAKDVAHLQREILPDGIAFREEADVLIALDRAVKDQDASFADCLVAMVVDFVVWGERPTGIVRGEDAHWLVTSLGAGGGPTVNALRIGMEVVREAQQVDEVLLAFLLRGQGNRLRRAVGEPAKAMPRRFAAA</sequence>
<organism evidence="1 2">
    <name type="scientific">Chelatococcus caeni</name>
    <dbReference type="NCBI Taxonomy" id="1348468"/>
    <lineage>
        <taxon>Bacteria</taxon>
        <taxon>Pseudomonadati</taxon>
        <taxon>Pseudomonadota</taxon>
        <taxon>Alphaproteobacteria</taxon>
        <taxon>Hyphomicrobiales</taxon>
        <taxon>Chelatococcaceae</taxon>
        <taxon>Chelatococcus</taxon>
    </lineage>
</organism>
<dbReference type="RefSeq" id="WP_183316932.1">
    <property type="nucleotide sequence ID" value="NZ_JACIEN010000003.1"/>
</dbReference>
<dbReference type="EMBL" id="JACIEN010000003">
    <property type="protein sequence ID" value="MBB4017645.1"/>
    <property type="molecule type" value="Genomic_DNA"/>
</dbReference>